<sequence length="411" mass="46635">MFFAGIKKYEISYFENKKSPLVRMTPEIFEVDMKNEQSIKIEQGRAFKNDVEAGKSDGSQNENKNIPESVLLYDIDKMIKISSSFTQQNRGMRPESRPIKEYLNHGVVYLDKPKNPSSHEVVTWIKNMFKNVDIEKTGHGGTLDPQVSGVLAVYLNRGTRLCTIAQHAGKEYVAICKIEGKASESEIKKALQFFTGKLIQRPPEICAVKRNLRIREVKENTFIESKTVDKDGKHVTYALFKTSCQAGTYIRTLCQHIGYFLGFEASMVDLRRTRSGQITEDQIFTMHDLQDAIYMFEKHSNETYLRRVVHPIEMSLKHYKRIIVKDSAVNALCSGAKLTVCGVVLIDQGINQGDTVVCITLKGEAVCLSTAILSSTEIKILDHGFVAKTTRVIMEKDTYDDAWGAKKFNWF</sequence>
<dbReference type="SUPFAM" id="SSF88697">
    <property type="entry name" value="PUA domain-like"/>
    <property type="match status" value="1"/>
</dbReference>
<dbReference type="Pfam" id="PF08068">
    <property type="entry name" value="DKCLD"/>
    <property type="match status" value="1"/>
</dbReference>
<reference evidence="10 11" key="1">
    <citation type="submission" date="2015-07" db="EMBL/GenBank/DDBJ databases">
        <title>The genome of Pseudoloma neurophilia, a relevant intracellular parasite of the zebrafish.</title>
        <authorList>
            <person name="Ndikumana S."/>
            <person name="Pelin A."/>
            <person name="Sanders J."/>
            <person name="Corradi N."/>
        </authorList>
    </citation>
    <scope>NUCLEOTIDE SEQUENCE [LARGE SCALE GENOMIC DNA]</scope>
    <source>
        <strain evidence="10 11">MK1</strain>
    </source>
</reference>
<comment type="similarity">
    <text evidence="4">Belongs to the pseudouridine synthase TruB family.</text>
</comment>
<dbReference type="SMART" id="SM01136">
    <property type="entry name" value="DKCLD"/>
    <property type="match status" value="1"/>
</dbReference>
<evidence type="ECO:0000313" key="11">
    <source>
        <dbReference type="Proteomes" id="UP000051530"/>
    </source>
</evidence>
<evidence type="ECO:0000256" key="6">
    <source>
        <dbReference type="ARBA" id="ARBA00023235"/>
    </source>
</evidence>
<name>A0A0R0M2J8_9MICR</name>
<dbReference type="InterPro" id="IPR002501">
    <property type="entry name" value="PsdUridine_synth_N"/>
</dbReference>
<dbReference type="PANTHER" id="PTHR23127">
    <property type="entry name" value="CENTROMERE/MICROTUBULE BINDING PROTEIN CBF5"/>
    <property type="match status" value="1"/>
</dbReference>
<dbReference type="GO" id="GO:1990481">
    <property type="term" value="P:mRNA pseudouridine synthesis"/>
    <property type="evidence" value="ECO:0007669"/>
    <property type="project" value="EnsemblFungi"/>
</dbReference>
<dbReference type="GO" id="GO:0009982">
    <property type="term" value="F:pseudouridine synthase activity"/>
    <property type="evidence" value="ECO:0007669"/>
    <property type="project" value="EnsemblFungi"/>
</dbReference>
<gene>
    <name evidence="10" type="ORF">M153_666000567</name>
</gene>
<evidence type="ECO:0000256" key="2">
    <source>
        <dbReference type="ARBA" id="ARBA00001832"/>
    </source>
</evidence>
<dbReference type="InterPro" id="IPR032819">
    <property type="entry name" value="TruB_C"/>
</dbReference>
<organism evidence="10 11">
    <name type="scientific">Pseudoloma neurophilia</name>
    <dbReference type="NCBI Taxonomy" id="146866"/>
    <lineage>
        <taxon>Eukaryota</taxon>
        <taxon>Fungi</taxon>
        <taxon>Fungi incertae sedis</taxon>
        <taxon>Microsporidia</taxon>
        <taxon>Pseudoloma</taxon>
    </lineage>
</organism>
<evidence type="ECO:0000259" key="8">
    <source>
        <dbReference type="SMART" id="SM00359"/>
    </source>
</evidence>
<dbReference type="EMBL" id="LGUB01000251">
    <property type="protein sequence ID" value="KRH93684.1"/>
    <property type="molecule type" value="Genomic_DNA"/>
</dbReference>
<evidence type="ECO:0000259" key="9">
    <source>
        <dbReference type="SMART" id="SM01136"/>
    </source>
</evidence>
<dbReference type="NCBIfam" id="NF003280">
    <property type="entry name" value="PRK04270.1"/>
    <property type="match status" value="1"/>
</dbReference>
<dbReference type="InterPro" id="IPR015947">
    <property type="entry name" value="PUA-like_sf"/>
</dbReference>
<evidence type="ECO:0000256" key="7">
    <source>
        <dbReference type="ARBA" id="ARBA00072225"/>
    </source>
</evidence>
<comment type="catalytic activity">
    <reaction evidence="2">
        <text>uridine in snRNA = pseudouridine in snRNA</text>
        <dbReference type="Rhea" id="RHEA:51124"/>
        <dbReference type="Rhea" id="RHEA-COMP:12891"/>
        <dbReference type="Rhea" id="RHEA-COMP:12892"/>
        <dbReference type="ChEBI" id="CHEBI:65314"/>
        <dbReference type="ChEBI" id="CHEBI:65315"/>
    </reaction>
</comment>
<dbReference type="InterPro" id="IPR036974">
    <property type="entry name" value="PUA_sf"/>
</dbReference>
<dbReference type="Gene3D" id="2.30.130.10">
    <property type="entry name" value="PUA domain"/>
    <property type="match status" value="1"/>
</dbReference>
<evidence type="ECO:0000256" key="1">
    <source>
        <dbReference type="ARBA" id="ARBA00001166"/>
    </source>
</evidence>
<dbReference type="GO" id="GO:0000495">
    <property type="term" value="P:box H/ACA sno(s)RNA 3'-end processing"/>
    <property type="evidence" value="ECO:0007669"/>
    <property type="project" value="EnsemblFungi"/>
</dbReference>
<keyword evidence="6" id="KW-0413">Isomerase</keyword>
<proteinExistence type="inferred from homology"/>
<dbReference type="Pfam" id="PF16198">
    <property type="entry name" value="TruB_C_2"/>
    <property type="match status" value="1"/>
</dbReference>
<dbReference type="GO" id="GO:0000454">
    <property type="term" value="P:snoRNA guided rRNA pseudouridine synthesis"/>
    <property type="evidence" value="ECO:0007669"/>
    <property type="project" value="EnsemblFungi"/>
</dbReference>
<dbReference type="InterPro" id="IPR020103">
    <property type="entry name" value="PsdUridine_synth_cat_dom_sf"/>
</dbReference>
<dbReference type="GO" id="GO:0031429">
    <property type="term" value="C:box H/ACA snoRNP complex"/>
    <property type="evidence" value="ECO:0007669"/>
    <property type="project" value="EnsemblFungi"/>
</dbReference>
<dbReference type="PROSITE" id="PS50890">
    <property type="entry name" value="PUA"/>
    <property type="match status" value="1"/>
</dbReference>
<dbReference type="GO" id="GO:0003723">
    <property type="term" value="F:RNA binding"/>
    <property type="evidence" value="ECO:0007669"/>
    <property type="project" value="InterPro"/>
</dbReference>
<comment type="caution">
    <text evidence="10">The sequence shown here is derived from an EMBL/GenBank/DDBJ whole genome shotgun (WGS) entry which is preliminary data.</text>
</comment>
<dbReference type="Pfam" id="PF01472">
    <property type="entry name" value="PUA"/>
    <property type="match status" value="1"/>
</dbReference>
<protein>
    <recommendedName>
        <fullName evidence="5">H/ACA ribonucleoprotein complex subunit CBF5</fullName>
    </recommendedName>
    <alternativeName>
        <fullName evidence="7">H/ACA ribonucleoprotein complex subunit cbf5</fullName>
    </alternativeName>
</protein>
<evidence type="ECO:0000313" key="10">
    <source>
        <dbReference type="EMBL" id="KRH93684.1"/>
    </source>
</evidence>
<feature type="domain" description="PUA" evidence="8">
    <location>
        <begin position="320"/>
        <end position="394"/>
    </location>
</feature>
<dbReference type="Gene3D" id="3.30.2350.10">
    <property type="entry name" value="Pseudouridine synthase"/>
    <property type="match status" value="1"/>
</dbReference>
<dbReference type="AlphaFoldDB" id="A0A0R0M2J8"/>
<comment type="catalytic activity">
    <reaction evidence="3">
        <text>uridine in 5S rRNA = pseudouridine in 5S rRNA</text>
        <dbReference type="Rhea" id="RHEA:47036"/>
        <dbReference type="Rhea" id="RHEA-COMP:11730"/>
        <dbReference type="Rhea" id="RHEA-COMP:11731"/>
        <dbReference type="ChEBI" id="CHEBI:65314"/>
        <dbReference type="ChEBI" id="CHEBI:65315"/>
    </reaction>
</comment>
<dbReference type="PANTHER" id="PTHR23127:SF0">
    <property type="entry name" value="H_ACA RIBONUCLEOPROTEIN COMPLEX SUBUNIT DKC1"/>
    <property type="match status" value="1"/>
</dbReference>
<dbReference type="VEuPathDB" id="MicrosporidiaDB:M153_666000567"/>
<dbReference type="InterPro" id="IPR012960">
    <property type="entry name" value="Dyskerin-like"/>
</dbReference>
<accession>A0A0R0M2J8</accession>
<feature type="domain" description="Dyskerin-like" evidence="9">
    <location>
        <begin position="67"/>
        <end position="122"/>
    </location>
</feature>
<dbReference type="SMART" id="SM00359">
    <property type="entry name" value="PUA"/>
    <property type="match status" value="1"/>
</dbReference>
<dbReference type="Proteomes" id="UP000051530">
    <property type="component" value="Unassembled WGS sequence"/>
</dbReference>
<dbReference type="FunFam" id="3.30.2350.10:FF:000001">
    <property type="entry name" value="H/ACA ribonucleoprotein complex subunit CBF5"/>
    <property type="match status" value="1"/>
</dbReference>
<dbReference type="NCBIfam" id="TIGR00451">
    <property type="entry name" value="unchar_dom_2"/>
    <property type="match status" value="1"/>
</dbReference>
<evidence type="ECO:0000256" key="5">
    <source>
        <dbReference type="ARBA" id="ARBA00019272"/>
    </source>
</evidence>
<dbReference type="InterPro" id="IPR004521">
    <property type="entry name" value="Uncharacterised_CHP00451"/>
</dbReference>
<evidence type="ECO:0000256" key="3">
    <source>
        <dbReference type="ARBA" id="ARBA00001896"/>
    </source>
</evidence>
<evidence type="ECO:0000256" key="4">
    <source>
        <dbReference type="ARBA" id="ARBA00008999"/>
    </source>
</evidence>
<dbReference type="Pfam" id="PF01509">
    <property type="entry name" value="TruB_N"/>
    <property type="match status" value="1"/>
</dbReference>
<dbReference type="InterPro" id="IPR004802">
    <property type="entry name" value="tRNA_PsdUridine_synth_B_fam"/>
</dbReference>
<dbReference type="InterPro" id="IPR002478">
    <property type="entry name" value="PUA"/>
</dbReference>
<dbReference type="GO" id="GO:0031120">
    <property type="term" value="P:snRNA pseudouridine synthesis"/>
    <property type="evidence" value="ECO:0007669"/>
    <property type="project" value="EnsemblFungi"/>
</dbReference>
<dbReference type="SUPFAM" id="SSF55120">
    <property type="entry name" value="Pseudouridine synthase"/>
    <property type="match status" value="1"/>
</dbReference>
<dbReference type="OrthoDB" id="10250002at2759"/>
<keyword evidence="11" id="KW-1185">Reference proteome</keyword>
<comment type="catalytic activity">
    <reaction evidence="1">
        <text>a uridine in mRNA = a pseudouridine in mRNA</text>
        <dbReference type="Rhea" id="RHEA:56644"/>
        <dbReference type="Rhea" id="RHEA-COMP:14658"/>
        <dbReference type="Rhea" id="RHEA-COMP:14659"/>
        <dbReference type="ChEBI" id="CHEBI:65314"/>
        <dbReference type="ChEBI" id="CHEBI:65315"/>
    </reaction>
</comment>
<dbReference type="NCBIfam" id="TIGR00425">
    <property type="entry name" value="CBF5"/>
    <property type="match status" value="1"/>
</dbReference>
<dbReference type="CDD" id="cd21148">
    <property type="entry name" value="PUA_Cbf5"/>
    <property type="match status" value="1"/>
</dbReference>